<dbReference type="PANTHER" id="PTHR43569:SF2">
    <property type="entry name" value="AMIDOHYDROLASE-RELATED DOMAIN-CONTAINING PROTEIN"/>
    <property type="match status" value="1"/>
</dbReference>
<reference evidence="3 4" key="1">
    <citation type="submission" date="2020-10" db="EMBL/GenBank/DDBJ databases">
        <title>Phylogeny of dyella-like bacteria.</title>
        <authorList>
            <person name="Fu J."/>
        </authorList>
    </citation>
    <scope>NUCLEOTIDE SEQUENCE [LARGE SCALE GENOMIC DNA]</scope>
    <source>
        <strain evidence="3 4">DHOB09</strain>
    </source>
</reference>
<dbReference type="SUPFAM" id="SSF51556">
    <property type="entry name" value="Metallo-dependent hydrolases"/>
    <property type="match status" value="1"/>
</dbReference>
<evidence type="ECO:0000313" key="4">
    <source>
        <dbReference type="Proteomes" id="UP000663181"/>
    </source>
</evidence>
<gene>
    <name evidence="3" type="ORF">ISN74_10355</name>
</gene>
<dbReference type="Pfam" id="PF04909">
    <property type="entry name" value="Amidohydro_2"/>
    <property type="match status" value="1"/>
</dbReference>
<dbReference type="InterPro" id="IPR006680">
    <property type="entry name" value="Amidohydro-rel"/>
</dbReference>
<name>A0ABX7H0E7_9GAMM</name>
<dbReference type="InterPro" id="IPR032466">
    <property type="entry name" value="Metal_Hydrolase"/>
</dbReference>
<dbReference type="EMBL" id="CP064030">
    <property type="protein sequence ID" value="QRN55681.1"/>
    <property type="molecule type" value="Genomic_DNA"/>
</dbReference>
<dbReference type="RefSeq" id="WP_188799247.1">
    <property type="nucleotide sequence ID" value="NZ_BMIZ01000001.1"/>
</dbReference>
<proteinExistence type="inferred from homology"/>
<organism evidence="3 4">
    <name type="scientific">Dyella caseinilytica</name>
    <dbReference type="NCBI Taxonomy" id="1849581"/>
    <lineage>
        <taxon>Bacteria</taxon>
        <taxon>Pseudomonadati</taxon>
        <taxon>Pseudomonadota</taxon>
        <taxon>Gammaproteobacteria</taxon>
        <taxon>Lysobacterales</taxon>
        <taxon>Rhodanobacteraceae</taxon>
        <taxon>Dyella</taxon>
    </lineage>
</organism>
<accession>A0ABX7H0E7</accession>
<evidence type="ECO:0000256" key="1">
    <source>
        <dbReference type="ARBA" id="ARBA00038310"/>
    </source>
</evidence>
<evidence type="ECO:0000313" key="3">
    <source>
        <dbReference type="EMBL" id="QRN55681.1"/>
    </source>
</evidence>
<dbReference type="InterPro" id="IPR052350">
    <property type="entry name" value="Metallo-dep_Lactonases"/>
</dbReference>
<feature type="domain" description="Amidohydrolase-related" evidence="2">
    <location>
        <begin position="4"/>
        <end position="276"/>
    </location>
</feature>
<evidence type="ECO:0000259" key="2">
    <source>
        <dbReference type="Pfam" id="PF04909"/>
    </source>
</evidence>
<dbReference type="Gene3D" id="3.20.20.140">
    <property type="entry name" value="Metal-dependent hydrolases"/>
    <property type="match status" value="1"/>
</dbReference>
<protein>
    <submittedName>
        <fullName evidence="3">Amidohydrolase family protein</fullName>
    </submittedName>
</protein>
<keyword evidence="4" id="KW-1185">Reference proteome</keyword>
<sequence>MIIVDAHQHYWQPSRGDYDWLADAPALLQRAFLPADMRAERKAAGVTFSILVQAAPSEEETRYLFELAELDPAVIGVVGWVDMEANDVEARIDALIRDGNGLLRGLRPMVQDVADPAWLSQPSLDRAFDCIEGRGLSFDALTSTPQFPALFQRLQRHPHLKVVLDHAGKPAIGAADTALWSDWIDKLSQHPQLHCKLSGLLTLLGKAAGEQLIEPYVAHLFARFGAERLMWGSDWPVLTTHASFSHWLELALELTGRYAPGSQADVFAANAARFYALDLGVAQS</sequence>
<comment type="similarity">
    <text evidence="1">Belongs to the metallo-dependent hydrolases superfamily.</text>
</comment>
<dbReference type="PANTHER" id="PTHR43569">
    <property type="entry name" value="AMIDOHYDROLASE"/>
    <property type="match status" value="1"/>
</dbReference>
<dbReference type="Proteomes" id="UP000663181">
    <property type="component" value="Chromosome"/>
</dbReference>